<evidence type="ECO:0000256" key="4">
    <source>
        <dbReference type="ARBA" id="ARBA00022475"/>
    </source>
</evidence>
<evidence type="ECO:0000313" key="12">
    <source>
        <dbReference type="Proteomes" id="UP001494588"/>
    </source>
</evidence>
<dbReference type="InterPro" id="IPR043429">
    <property type="entry name" value="ArtM/GltK/GlnP/TcyL/YhdX-like"/>
</dbReference>
<dbReference type="CDD" id="cd06261">
    <property type="entry name" value="TM_PBP2"/>
    <property type="match status" value="1"/>
</dbReference>
<dbReference type="Gene3D" id="1.10.3720.10">
    <property type="entry name" value="MetI-like"/>
    <property type="match status" value="1"/>
</dbReference>
<evidence type="ECO:0000256" key="2">
    <source>
        <dbReference type="ARBA" id="ARBA00010072"/>
    </source>
</evidence>
<dbReference type="NCBIfam" id="TIGR01726">
    <property type="entry name" value="HEQRo_perm_3TM"/>
    <property type="match status" value="1"/>
</dbReference>
<dbReference type="InterPro" id="IPR010065">
    <property type="entry name" value="AA_ABC_transptr_permease_3TM"/>
</dbReference>
<dbReference type="EMBL" id="JAZHGC010000109">
    <property type="protein sequence ID" value="MEM5292537.1"/>
    <property type="molecule type" value="Genomic_DNA"/>
</dbReference>
<evidence type="ECO:0000256" key="5">
    <source>
        <dbReference type="ARBA" id="ARBA00022692"/>
    </source>
</evidence>
<dbReference type="SUPFAM" id="SSF161098">
    <property type="entry name" value="MetI-like"/>
    <property type="match status" value="1"/>
</dbReference>
<keyword evidence="4" id="KW-1003">Cell membrane</keyword>
<keyword evidence="12" id="KW-1185">Reference proteome</keyword>
<dbReference type="PANTHER" id="PTHR30614:SF0">
    <property type="entry name" value="L-CYSTINE TRANSPORT SYSTEM PERMEASE PROTEIN TCYL"/>
    <property type="match status" value="1"/>
</dbReference>
<dbReference type="RefSeq" id="WP_201662787.1">
    <property type="nucleotide sequence ID" value="NZ_CAJHCS010000083.1"/>
</dbReference>
<evidence type="ECO:0000256" key="9">
    <source>
        <dbReference type="RuleBase" id="RU363032"/>
    </source>
</evidence>
<keyword evidence="5 9" id="KW-0812">Transmembrane</keyword>
<keyword evidence="6" id="KW-0029">Amino-acid transport</keyword>
<sequence length="219" mass="23771">MSLLAIVLGIFEGFRVTAVVTVLGLLYAIPFAFVFGILQHMTDGWARRLVTAVIEFWRSSPTIVLLYAFYYSLPSFGVDLSAITVGSMVLGLNIGGYGSQSVRAALQSIERGQTEAGLALGLNRINVLCFVELPQAITATVPNFVSLAIQLVKGTALVSLITLTDMTFRAKEIGQLAYNPIGVYTALVVAYCVICYPMAIIGRRLEARIGKYRGTKHEL</sequence>
<dbReference type="Proteomes" id="UP001494588">
    <property type="component" value="Unassembled WGS sequence"/>
</dbReference>
<evidence type="ECO:0000259" key="10">
    <source>
        <dbReference type="PROSITE" id="PS50928"/>
    </source>
</evidence>
<reference evidence="11 12" key="1">
    <citation type="submission" date="2024-01" db="EMBL/GenBank/DDBJ databases">
        <title>The diversity of rhizobia nodulating Mimosa spp. in eleven states of Brazil covering several biomes is determined by host plant, location, and edaphic factors.</title>
        <authorList>
            <person name="Rouws L."/>
            <person name="Barauna A."/>
            <person name="Beukes C."/>
            <person name="De Faria S.M."/>
            <person name="Gross E."/>
            <person name="Dos Reis Junior F.B."/>
            <person name="Simon M."/>
            <person name="Maluk M."/>
            <person name="Odee D.W."/>
            <person name="Kenicer G."/>
            <person name="Young J.P.W."/>
            <person name="Reis V.M."/>
            <person name="Zilli J."/>
            <person name="James E.K."/>
        </authorList>
    </citation>
    <scope>NUCLEOTIDE SEQUENCE [LARGE SCALE GENOMIC DNA]</scope>
    <source>
        <strain evidence="11 12">JPY77</strain>
    </source>
</reference>
<accession>A0ABU9QSS0</accession>
<gene>
    <name evidence="11" type="ORF">V4C55_43710</name>
</gene>
<dbReference type="PROSITE" id="PS50928">
    <property type="entry name" value="ABC_TM1"/>
    <property type="match status" value="1"/>
</dbReference>
<protein>
    <submittedName>
        <fullName evidence="11">Amino acid ABC transporter permease</fullName>
    </submittedName>
</protein>
<feature type="domain" description="ABC transmembrane type-1" evidence="10">
    <location>
        <begin position="14"/>
        <end position="202"/>
    </location>
</feature>
<dbReference type="InterPro" id="IPR000515">
    <property type="entry name" value="MetI-like"/>
</dbReference>
<feature type="transmembrane region" description="Helical" evidence="9">
    <location>
        <begin position="49"/>
        <end position="70"/>
    </location>
</feature>
<evidence type="ECO:0000256" key="1">
    <source>
        <dbReference type="ARBA" id="ARBA00004429"/>
    </source>
</evidence>
<dbReference type="PANTHER" id="PTHR30614">
    <property type="entry name" value="MEMBRANE COMPONENT OF AMINO ACID ABC TRANSPORTER"/>
    <property type="match status" value="1"/>
</dbReference>
<keyword evidence="3 9" id="KW-0813">Transport</keyword>
<evidence type="ECO:0000256" key="8">
    <source>
        <dbReference type="ARBA" id="ARBA00023136"/>
    </source>
</evidence>
<evidence type="ECO:0000256" key="7">
    <source>
        <dbReference type="ARBA" id="ARBA00022989"/>
    </source>
</evidence>
<proteinExistence type="inferred from homology"/>
<evidence type="ECO:0000256" key="3">
    <source>
        <dbReference type="ARBA" id="ARBA00022448"/>
    </source>
</evidence>
<feature type="transmembrane region" description="Helical" evidence="9">
    <location>
        <begin position="181"/>
        <end position="201"/>
    </location>
</feature>
<comment type="subcellular location">
    <subcellularLocation>
        <location evidence="1">Cell inner membrane</location>
        <topology evidence="1">Multi-pass membrane protein</topology>
    </subcellularLocation>
    <subcellularLocation>
        <location evidence="9">Cell membrane</location>
        <topology evidence="9">Multi-pass membrane protein</topology>
    </subcellularLocation>
</comment>
<evidence type="ECO:0000256" key="6">
    <source>
        <dbReference type="ARBA" id="ARBA00022970"/>
    </source>
</evidence>
<dbReference type="Pfam" id="PF00528">
    <property type="entry name" value="BPD_transp_1"/>
    <property type="match status" value="1"/>
</dbReference>
<feature type="transmembrane region" description="Helical" evidence="9">
    <location>
        <begin position="16"/>
        <end position="37"/>
    </location>
</feature>
<comment type="similarity">
    <text evidence="2">Belongs to the binding-protein-dependent transport system permease family. HisMQ subfamily.</text>
</comment>
<name>A0ABU9QSS0_9BURK</name>
<organism evidence="11 12">
    <name type="scientific">Paraburkholderia sabiae</name>
    <dbReference type="NCBI Taxonomy" id="273251"/>
    <lineage>
        <taxon>Bacteria</taxon>
        <taxon>Pseudomonadati</taxon>
        <taxon>Pseudomonadota</taxon>
        <taxon>Betaproteobacteria</taxon>
        <taxon>Burkholderiales</taxon>
        <taxon>Burkholderiaceae</taxon>
        <taxon>Paraburkholderia</taxon>
    </lineage>
</organism>
<dbReference type="InterPro" id="IPR035906">
    <property type="entry name" value="MetI-like_sf"/>
</dbReference>
<comment type="caution">
    <text evidence="11">The sequence shown here is derived from an EMBL/GenBank/DDBJ whole genome shotgun (WGS) entry which is preliminary data.</text>
</comment>
<keyword evidence="7 9" id="KW-1133">Transmembrane helix</keyword>
<evidence type="ECO:0000313" key="11">
    <source>
        <dbReference type="EMBL" id="MEM5292537.1"/>
    </source>
</evidence>
<keyword evidence="8 9" id="KW-0472">Membrane</keyword>